<keyword evidence="4" id="KW-1185">Reference proteome</keyword>
<dbReference type="InterPro" id="IPR045619">
    <property type="entry name" value="DUF6443"/>
</dbReference>
<evidence type="ECO:0000313" key="4">
    <source>
        <dbReference type="Proteomes" id="UP000199572"/>
    </source>
</evidence>
<feature type="chain" id="PRO_5011617459" description="DUF6443 domain-containing protein" evidence="1">
    <location>
        <begin position="23"/>
        <end position="538"/>
    </location>
</feature>
<reference evidence="4" key="1">
    <citation type="submission" date="2016-10" db="EMBL/GenBank/DDBJ databases">
        <authorList>
            <person name="Varghese N."/>
            <person name="Submissions S."/>
        </authorList>
    </citation>
    <scope>NUCLEOTIDE SEQUENCE [LARGE SCALE GENOMIC DNA]</scope>
    <source>
        <strain evidence="4">DSM 18610</strain>
    </source>
</reference>
<dbReference type="EMBL" id="FOGG01000060">
    <property type="protein sequence ID" value="SES29645.1"/>
    <property type="molecule type" value="Genomic_DNA"/>
</dbReference>
<feature type="non-terminal residue" evidence="3">
    <location>
        <position position="538"/>
    </location>
</feature>
<dbReference type="Proteomes" id="UP000199572">
    <property type="component" value="Unassembled WGS sequence"/>
</dbReference>
<evidence type="ECO:0000313" key="3">
    <source>
        <dbReference type="EMBL" id="SES29645.1"/>
    </source>
</evidence>
<keyword evidence="1" id="KW-0732">Signal</keyword>
<gene>
    <name evidence="3" type="ORF">SAMN04488023_16018</name>
</gene>
<evidence type="ECO:0000259" key="2">
    <source>
        <dbReference type="Pfam" id="PF20041"/>
    </source>
</evidence>
<name>A0A1H9W724_9SPHI</name>
<feature type="signal peptide" evidence="1">
    <location>
        <begin position="1"/>
        <end position="22"/>
    </location>
</feature>
<dbReference type="STRING" id="390241.SAMN04488023_16018"/>
<feature type="domain" description="DUF6443" evidence="2">
    <location>
        <begin position="92"/>
        <end position="225"/>
    </location>
</feature>
<evidence type="ECO:0000256" key="1">
    <source>
        <dbReference type="SAM" id="SignalP"/>
    </source>
</evidence>
<protein>
    <recommendedName>
        <fullName evidence="2">DUF6443 domain-containing protein</fullName>
    </recommendedName>
</protein>
<sequence>MKKLKYILAGSAFLLFFGRAEAQKEVSSYNGESQISDQISVTLKDGFYAPAGSNLRVFTGKSYQVCNPFSAAASTNQNYISTKVFKRPGITELNMNQALSTCEVNQTIQYFDGLGRPLQTVQVQASPGFKDIVQPVTYDAFGREAVKYLPYAENESANGSYRAIALVKQADFYSPVTGWDAAVNKTEKPFSVTVFEPSPLNRVQRQGFPGLDWQPATTGDDHTVKTVYGTNVANEVKLWTVSGNTASATTYSAGKLYKTILKDENWRETDLKAGTTEEFKDFEGRVVLKRVWETNAKSLSTYYVYDDLGNLRYVLPPAVNENSDRGTEINSFDENLPAFNDFIYGYHYDGRKRVTEKKVPGKGWEYLIYNQLDQVVMNQDAVQREKSPQHWNFTKYDAFGRVVLTGRYVDALHTEAHTNFREYFQGQANSAAAYEERDASNTSTSYSNNAFPQNGVADYYAQNYYDDYDFPQNTFGPPSASQASAGRVKGLLTGSKVKNLGDGAMLLTVNYYDLDGRVVQVKSDNHRGGKDIVDNTYS</sequence>
<dbReference type="AlphaFoldDB" id="A0A1H9W724"/>
<dbReference type="Pfam" id="PF20041">
    <property type="entry name" value="DUF6443"/>
    <property type="match status" value="1"/>
</dbReference>
<proteinExistence type="predicted"/>
<dbReference type="RefSeq" id="WP_245738753.1">
    <property type="nucleotide sequence ID" value="NZ_FOGG01000060.1"/>
</dbReference>
<organism evidence="3 4">
    <name type="scientific">Pedobacter rhizosphaerae</name>
    <dbReference type="NCBI Taxonomy" id="390241"/>
    <lineage>
        <taxon>Bacteria</taxon>
        <taxon>Pseudomonadati</taxon>
        <taxon>Bacteroidota</taxon>
        <taxon>Sphingobacteriia</taxon>
        <taxon>Sphingobacteriales</taxon>
        <taxon>Sphingobacteriaceae</taxon>
        <taxon>Pedobacter</taxon>
    </lineage>
</organism>
<dbReference type="Gene3D" id="2.180.10.10">
    <property type="entry name" value="RHS repeat-associated core"/>
    <property type="match status" value="1"/>
</dbReference>
<accession>A0A1H9W724</accession>